<reference evidence="1" key="1">
    <citation type="submission" date="2021-02" db="EMBL/GenBank/DDBJ databases">
        <authorList>
            <person name="Nowell W R."/>
        </authorList>
    </citation>
    <scope>NUCLEOTIDE SEQUENCE</scope>
</reference>
<proteinExistence type="predicted"/>
<comment type="caution">
    <text evidence="1">The sequence shown here is derived from an EMBL/GenBank/DDBJ whole genome shotgun (WGS) entry which is preliminary data.</text>
</comment>
<gene>
    <name evidence="1" type="ORF">SMN809_LOCUS36441</name>
</gene>
<dbReference type="AlphaFoldDB" id="A0A8S2Y7A3"/>
<name>A0A8S2Y7A3_9BILA</name>
<protein>
    <submittedName>
        <fullName evidence="1">Uncharacterized protein</fullName>
    </submittedName>
</protein>
<dbReference type="Proteomes" id="UP000676336">
    <property type="component" value="Unassembled WGS sequence"/>
</dbReference>
<accession>A0A8S2Y7A3</accession>
<sequence>IPFTSNCIIVKENSTTLDAITSSPSSNITYQGDYDKFVTAGTLETLHCTIYNYLTVV</sequence>
<dbReference type="EMBL" id="CAJOBI010089798">
    <property type="protein sequence ID" value="CAF4536472.1"/>
    <property type="molecule type" value="Genomic_DNA"/>
</dbReference>
<organism evidence="1 2">
    <name type="scientific">Rotaria magnacalcarata</name>
    <dbReference type="NCBI Taxonomy" id="392030"/>
    <lineage>
        <taxon>Eukaryota</taxon>
        <taxon>Metazoa</taxon>
        <taxon>Spiralia</taxon>
        <taxon>Gnathifera</taxon>
        <taxon>Rotifera</taxon>
        <taxon>Eurotatoria</taxon>
        <taxon>Bdelloidea</taxon>
        <taxon>Philodinida</taxon>
        <taxon>Philodinidae</taxon>
        <taxon>Rotaria</taxon>
    </lineage>
</organism>
<feature type="non-terminal residue" evidence="1">
    <location>
        <position position="1"/>
    </location>
</feature>
<evidence type="ECO:0000313" key="2">
    <source>
        <dbReference type="Proteomes" id="UP000676336"/>
    </source>
</evidence>
<feature type="non-terminal residue" evidence="1">
    <location>
        <position position="57"/>
    </location>
</feature>
<evidence type="ECO:0000313" key="1">
    <source>
        <dbReference type="EMBL" id="CAF4536472.1"/>
    </source>
</evidence>